<protein>
    <submittedName>
        <fullName evidence="2">Uncharacterized protein</fullName>
    </submittedName>
</protein>
<evidence type="ECO:0000313" key="2">
    <source>
        <dbReference type="EMBL" id="KIN95556.1"/>
    </source>
</evidence>
<dbReference type="AlphaFoldDB" id="A0A0C3JCZ9"/>
<evidence type="ECO:0000256" key="1">
    <source>
        <dbReference type="SAM" id="MobiDB-lite"/>
    </source>
</evidence>
<reference evidence="3" key="2">
    <citation type="submission" date="2015-01" db="EMBL/GenBank/DDBJ databases">
        <title>Evolutionary Origins and Diversification of the Mycorrhizal Mutualists.</title>
        <authorList>
            <consortium name="DOE Joint Genome Institute"/>
            <consortium name="Mycorrhizal Genomics Consortium"/>
            <person name="Kohler A."/>
            <person name="Kuo A."/>
            <person name="Nagy L.G."/>
            <person name="Floudas D."/>
            <person name="Copeland A."/>
            <person name="Barry K.W."/>
            <person name="Cichocki N."/>
            <person name="Veneault-Fourrey C."/>
            <person name="LaButti K."/>
            <person name="Lindquist E.A."/>
            <person name="Lipzen A."/>
            <person name="Lundell T."/>
            <person name="Morin E."/>
            <person name="Murat C."/>
            <person name="Riley R."/>
            <person name="Ohm R."/>
            <person name="Sun H."/>
            <person name="Tunlid A."/>
            <person name="Henrissat B."/>
            <person name="Grigoriev I.V."/>
            <person name="Hibbett D.S."/>
            <person name="Martin F."/>
        </authorList>
    </citation>
    <scope>NUCLEOTIDE SEQUENCE [LARGE SCALE GENOMIC DNA]</scope>
    <source>
        <strain evidence="3">Marx 270</strain>
    </source>
</reference>
<dbReference type="EMBL" id="KN832064">
    <property type="protein sequence ID" value="KIN95556.1"/>
    <property type="molecule type" value="Genomic_DNA"/>
</dbReference>
<keyword evidence="3" id="KW-1185">Reference proteome</keyword>
<proteinExistence type="predicted"/>
<accession>A0A0C3JCZ9</accession>
<sequence>MNGNHIIYGIDRARIGLFHARPVSTIINIHGQSSSSGSTRVNGDRLGRARDGAERNKMSG</sequence>
<feature type="compositionally biased region" description="Basic and acidic residues" evidence="1">
    <location>
        <begin position="42"/>
        <end position="60"/>
    </location>
</feature>
<dbReference type="Proteomes" id="UP000054217">
    <property type="component" value="Unassembled WGS sequence"/>
</dbReference>
<evidence type="ECO:0000313" key="3">
    <source>
        <dbReference type="Proteomes" id="UP000054217"/>
    </source>
</evidence>
<feature type="region of interest" description="Disordered" evidence="1">
    <location>
        <begin position="29"/>
        <end position="60"/>
    </location>
</feature>
<dbReference type="HOGENOM" id="CLU_2984663_0_0_1"/>
<organism evidence="2 3">
    <name type="scientific">Pisolithus tinctorius Marx 270</name>
    <dbReference type="NCBI Taxonomy" id="870435"/>
    <lineage>
        <taxon>Eukaryota</taxon>
        <taxon>Fungi</taxon>
        <taxon>Dikarya</taxon>
        <taxon>Basidiomycota</taxon>
        <taxon>Agaricomycotina</taxon>
        <taxon>Agaricomycetes</taxon>
        <taxon>Agaricomycetidae</taxon>
        <taxon>Boletales</taxon>
        <taxon>Sclerodermatineae</taxon>
        <taxon>Pisolithaceae</taxon>
        <taxon>Pisolithus</taxon>
    </lineage>
</organism>
<name>A0A0C3JCZ9_PISTI</name>
<gene>
    <name evidence="2" type="ORF">M404DRAFT_1007342</name>
</gene>
<feature type="compositionally biased region" description="Polar residues" evidence="1">
    <location>
        <begin position="29"/>
        <end position="41"/>
    </location>
</feature>
<dbReference type="InParanoid" id="A0A0C3JCZ9"/>
<reference evidence="2 3" key="1">
    <citation type="submission" date="2014-04" db="EMBL/GenBank/DDBJ databases">
        <authorList>
            <consortium name="DOE Joint Genome Institute"/>
            <person name="Kuo A."/>
            <person name="Kohler A."/>
            <person name="Costa M.D."/>
            <person name="Nagy L.G."/>
            <person name="Floudas D."/>
            <person name="Copeland A."/>
            <person name="Barry K.W."/>
            <person name="Cichocki N."/>
            <person name="Veneault-Fourrey C."/>
            <person name="LaButti K."/>
            <person name="Lindquist E.A."/>
            <person name="Lipzen A."/>
            <person name="Lundell T."/>
            <person name="Morin E."/>
            <person name="Murat C."/>
            <person name="Sun H."/>
            <person name="Tunlid A."/>
            <person name="Henrissat B."/>
            <person name="Grigoriev I.V."/>
            <person name="Hibbett D.S."/>
            <person name="Martin F."/>
            <person name="Nordberg H.P."/>
            <person name="Cantor M.N."/>
            <person name="Hua S.X."/>
        </authorList>
    </citation>
    <scope>NUCLEOTIDE SEQUENCE [LARGE SCALE GENOMIC DNA]</scope>
    <source>
        <strain evidence="2 3">Marx 270</strain>
    </source>
</reference>